<dbReference type="GO" id="GO:0005634">
    <property type="term" value="C:nucleus"/>
    <property type="evidence" value="ECO:0007669"/>
    <property type="project" value="TreeGrafter"/>
</dbReference>
<reference evidence="12" key="2">
    <citation type="submission" date="2025-08" db="UniProtKB">
        <authorList>
            <consortium name="Ensembl"/>
        </authorList>
    </citation>
    <scope>IDENTIFICATION</scope>
</reference>
<evidence type="ECO:0000256" key="6">
    <source>
        <dbReference type="ARBA" id="ARBA00022801"/>
    </source>
</evidence>
<evidence type="ECO:0000256" key="9">
    <source>
        <dbReference type="PIRSR" id="PIRSR604808-2"/>
    </source>
</evidence>
<reference evidence="12" key="1">
    <citation type="submission" date="2018-05" db="EMBL/GenBank/DDBJ databases">
        <authorList>
            <person name="Datahose"/>
        </authorList>
    </citation>
    <scope>NUCLEOTIDE SEQUENCE</scope>
</reference>
<dbReference type="InterPro" id="IPR005135">
    <property type="entry name" value="Endo/exonuclease/phosphatase"/>
</dbReference>
<dbReference type="Proteomes" id="UP000265100">
    <property type="component" value="Chromosome 9"/>
</dbReference>
<feature type="binding site" evidence="9">
    <location>
        <position position="40"/>
    </location>
    <ligand>
        <name>Mg(2+)</name>
        <dbReference type="ChEBI" id="CHEBI:18420"/>
        <label>1</label>
    </ligand>
</feature>
<feature type="site" description="Transition state stabilizer" evidence="10">
    <location>
        <position position="144"/>
    </location>
</feature>
<evidence type="ECO:0000256" key="4">
    <source>
        <dbReference type="ARBA" id="ARBA00022723"/>
    </source>
</evidence>
<keyword evidence="5" id="KW-0227">DNA damage</keyword>
<dbReference type="GeneTree" id="ENSGT01130000279088"/>
<keyword evidence="9" id="KW-0464">Manganese</keyword>
<dbReference type="InterPro" id="IPR004808">
    <property type="entry name" value="AP_endonuc_1"/>
</dbReference>
<proteinExistence type="inferred from homology"/>
<protein>
    <recommendedName>
        <fullName evidence="3">exodeoxyribonuclease III</fullName>
        <ecNumber evidence="3">3.1.11.2</ecNumber>
    </recommendedName>
</protein>
<dbReference type="EC" id="3.1.11.2" evidence="3"/>
<comment type="catalytic activity">
    <reaction evidence="1">
        <text>Exonucleolytic cleavage in the 3'- to 5'-direction to yield nucleoside 5'-phosphates.</text>
        <dbReference type="EC" id="3.1.11.2"/>
    </reaction>
</comment>
<dbReference type="GO" id="GO:0008311">
    <property type="term" value="F:double-stranded DNA 3'-5' DNA exonuclease activity"/>
    <property type="evidence" value="ECO:0007669"/>
    <property type="project" value="UniProtKB-EC"/>
</dbReference>
<comment type="similarity">
    <text evidence="2">Belongs to the DNA repair enzymes AP/ExoA family.</text>
</comment>
<dbReference type="SUPFAM" id="SSF56219">
    <property type="entry name" value="DNase I-like"/>
    <property type="match status" value="1"/>
</dbReference>
<keyword evidence="4 9" id="KW-0479">Metal-binding</keyword>
<dbReference type="Ensembl" id="ENSACLT00000049611.1">
    <property type="protein sequence ID" value="ENSACLP00000066725.1"/>
    <property type="gene ID" value="ENSACLG00000040109.1"/>
</dbReference>
<feature type="domain" description="Endonuclease/exonuclease/phosphatase" evidence="11">
    <location>
        <begin position="8"/>
        <end position="148"/>
    </location>
</feature>
<keyword evidence="7 9" id="KW-0460">Magnesium</keyword>
<dbReference type="AlphaFoldDB" id="A0AAX7UCT3"/>
<dbReference type="GO" id="GO:0003906">
    <property type="term" value="F:DNA-(apurinic or apyrimidinic site) endonuclease activity"/>
    <property type="evidence" value="ECO:0007669"/>
    <property type="project" value="TreeGrafter"/>
</dbReference>
<evidence type="ECO:0000256" key="8">
    <source>
        <dbReference type="ARBA" id="ARBA00023204"/>
    </source>
</evidence>
<keyword evidence="6" id="KW-0378">Hydrolase</keyword>
<feature type="binding site" evidence="9">
    <location>
        <position position="11"/>
    </location>
    <ligand>
        <name>Mg(2+)</name>
        <dbReference type="ChEBI" id="CHEBI:18420"/>
        <label>1</label>
    </ligand>
</feature>
<evidence type="ECO:0000256" key="3">
    <source>
        <dbReference type="ARBA" id="ARBA00012115"/>
    </source>
</evidence>
<keyword evidence="13" id="KW-1185">Reference proteome</keyword>
<reference evidence="12" key="3">
    <citation type="submission" date="2025-09" db="UniProtKB">
        <authorList>
            <consortium name="Ensembl"/>
        </authorList>
    </citation>
    <scope>IDENTIFICATION</scope>
</reference>
<accession>A0AAX7UCT3</accession>
<feature type="binding site" evidence="9">
    <location>
        <position position="142"/>
    </location>
    <ligand>
        <name>Mg(2+)</name>
        <dbReference type="ChEBI" id="CHEBI:18420"/>
        <label>1</label>
    </ligand>
</feature>
<dbReference type="PANTHER" id="PTHR22748:SF26">
    <property type="entry name" value="ENDONUCLEASE_EXONUCLEASE_PHOSPHATASE DOMAIN-CONTAINING PROTEIN"/>
    <property type="match status" value="1"/>
</dbReference>
<sequence length="165" mass="18752">MNRYTKIISWNINGCGDPIKRRKVLTYLKSKNADIAFIQESHIAGEEEAKKFKRDWVGSVFHSSYSSKRNGVLILVNKKLSFVLLKKYNDDEGRIICLEALINGVRTVLCNIYAPNKEEPVFFHKINKIIGDHVGQVILAGDFNQVMDGIIDKSNPRGTSTPRDR</sequence>
<comment type="cofactor">
    <cofactor evidence="9">
        <name>Mg(2+)</name>
        <dbReference type="ChEBI" id="CHEBI:18420"/>
    </cofactor>
    <cofactor evidence="9">
        <name>Mn(2+)</name>
        <dbReference type="ChEBI" id="CHEBI:29035"/>
    </cofactor>
    <text evidence="9">Probably binds two magnesium or manganese ions per subunit.</text>
</comment>
<dbReference type="Pfam" id="PF03372">
    <property type="entry name" value="Exo_endo_phos"/>
    <property type="match status" value="1"/>
</dbReference>
<keyword evidence="8" id="KW-0234">DNA repair</keyword>
<evidence type="ECO:0000256" key="1">
    <source>
        <dbReference type="ARBA" id="ARBA00000493"/>
    </source>
</evidence>
<name>A0AAX7UCT3_ASTCA</name>
<evidence type="ECO:0000313" key="13">
    <source>
        <dbReference type="Proteomes" id="UP000265100"/>
    </source>
</evidence>
<evidence type="ECO:0000256" key="2">
    <source>
        <dbReference type="ARBA" id="ARBA00007092"/>
    </source>
</evidence>
<evidence type="ECO:0000259" key="11">
    <source>
        <dbReference type="Pfam" id="PF03372"/>
    </source>
</evidence>
<dbReference type="CDD" id="cd09076">
    <property type="entry name" value="L1-EN"/>
    <property type="match status" value="1"/>
</dbReference>
<evidence type="ECO:0000313" key="12">
    <source>
        <dbReference type="Ensembl" id="ENSACLP00000066725.1"/>
    </source>
</evidence>
<evidence type="ECO:0000256" key="10">
    <source>
        <dbReference type="PIRSR" id="PIRSR604808-3"/>
    </source>
</evidence>
<dbReference type="GO" id="GO:0046872">
    <property type="term" value="F:metal ion binding"/>
    <property type="evidence" value="ECO:0007669"/>
    <property type="project" value="UniProtKB-KW"/>
</dbReference>
<dbReference type="PANTHER" id="PTHR22748">
    <property type="entry name" value="AP ENDONUCLEASE"/>
    <property type="match status" value="1"/>
</dbReference>
<dbReference type="Gene3D" id="3.60.10.10">
    <property type="entry name" value="Endonuclease/exonuclease/phosphatase"/>
    <property type="match status" value="1"/>
</dbReference>
<dbReference type="InterPro" id="IPR036691">
    <property type="entry name" value="Endo/exonu/phosph_ase_sf"/>
</dbReference>
<organism evidence="12 13">
    <name type="scientific">Astatotilapia calliptera</name>
    <name type="common">Eastern happy</name>
    <name type="synonym">Chromis callipterus</name>
    <dbReference type="NCBI Taxonomy" id="8154"/>
    <lineage>
        <taxon>Eukaryota</taxon>
        <taxon>Metazoa</taxon>
        <taxon>Chordata</taxon>
        <taxon>Craniata</taxon>
        <taxon>Vertebrata</taxon>
        <taxon>Euteleostomi</taxon>
        <taxon>Actinopterygii</taxon>
        <taxon>Neopterygii</taxon>
        <taxon>Teleostei</taxon>
        <taxon>Neoteleostei</taxon>
        <taxon>Acanthomorphata</taxon>
        <taxon>Ovalentaria</taxon>
        <taxon>Cichlomorphae</taxon>
        <taxon>Cichliformes</taxon>
        <taxon>Cichlidae</taxon>
        <taxon>African cichlids</taxon>
        <taxon>Pseudocrenilabrinae</taxon>
        <taxon>Haplochromini</taxon>
        <taxon>Astatotilapia</taxon>
    </lineage>
</organism>
<dbReference type="GO" id="GO:0008081">
    <property type="term" value="F:phosphoric diester hydrolase activity"/>
    <property type="evidence" value="ECO:0007669"/>
    <property type="project" value="TreeGrafter"/>
</dbReference>
<evidence type="ECO:0000256" key="5">
    <source>
        <dbReference type="ARBA" id="ARBA00022763"/>
    </source>
</evidence>
<evidence type="ECO:0000256" key="7">
    <source>
        <dbReference type="ARBA" id="ARBA00022842"/>
    </source>
</evidence>
<feature type="binding site" evidence="9">
    <location>
        <position position="144"/>
    </location>
    <ligand>
        <name>Mg(2+)</name>
        <dbReference type="ChEBI" id="CHEBI:18420"/>
        <label>1</label>
    </ligand>
</feature>
<dbReference type="GO" id="GO:0006284">
    <property type="term" value="P:base-excision repair"/>
    <property type="evidence" value="ECO:0007669"/>
    <property type="project" value="TreeGrafter"/>
</dbReference>